<dbReference type="SUPFAM" id="SSF101353">
    <property type="entry name" value="Putative anticodon-binding domain of alanyl-tRNA synthetase (AlaRS)"/>
    <property type="match status" value="1"/>
</dbReference>
<dbReference type="EMBL" id="JAGQLG010000003">
    <property type="protein sequence ID" value="MCA9381786.1"/>
    <property type="molecule type" value="Genomic_DNA"/>
</dbReference>
<dbReference type="Proteomes" id="UP000782843">
    <property type="component" value="Unassembled WGS sequence"/>
</dbReference>
<dbReference type="Pfam" id="PF01411">
    <property type="entry name" value="tRNA-synt_2c"/>
    <property type="match status" value="1"/>
</dbReference>
<evidence type="ECO:0000256" key="6">
    <source>
        <dbReference type="ARBA" id="ARBA00022840"/>
    </source>
</evidence>
<dbReference type="SUPFAM" id="SSF55186">
    <property type="entry name" value="ThrRS/AlaRS common domain"/>
    <property type="match status" value="1"/>
</dbReference>
<reference evidence="11" key="2">
    <citation type="journal article" date="2021" name="Microbiome">
        <title>Successional dynamics and alternative stable states in a saline activated sludge microbial community over 9 years.</title>
        <authorList>
            <person name="Wang Y."/>
            <person name="Ye J."/>
            <person name="Ju F."/>
            <person name="Liu L."/>
            <person name="Boyd J.A."/>
            <person name="Deng Y."/>
            <person name="Parks D.H."/>
            <person name="Jiang X."/>
            <person name="Yin X."/>
            <person name="Woodcroft B.J."/>
            <person name="Tyson G.W."/>
            <person name="Hugenholtz P."/>
            <person name="Polz M.F."/>
            <person name="Zhang T."/>
        </authorList>
    </citation>
    <scope>NUCLEOTIDE SEQUENCE</scope>
    <source>
        <strain evidence="11">HKST-UBA10</strain>
    </source>
</reference>
<evidence type="ECO:0000259" key="10">
    <source>
        <dbReference type="PROSITE" id="PS50860"/>
    </source>
</evidence>
<dbReference type="InterPro" id="IPR002318">
    <property type="entry name" value="Ala-tRNA-lgiase_IIc"/>
</dbReference>
<dbReference type="PANTHER" id="PTHR11777">
    <property type="entry name" value="ALANYL-TRNA SYNTHETASE"/>
    <property type="match status" value="1"/>
</dbReference>
<name>A0A955L2P8_9BACT</name>
<dbReference type="InterPro" id="IPR018164">
    <property type="entry name" value="Ala-tRNA-synth_IIc_N"/>
</dbReference>
<keyword evidence="7" id="KW-0694">RNA-binding</keyword>
<evidence type="ECO:0000256" key="5">
    <source>
        <dbReference type="ARBA" id="ARBA00022741"/>
    </source>
</evidence>
<evidence type="ECO:0000256" key="8">
    <source>
        <dbReference type="ARBA" id="ARBA00022917"/>
    </source>
</evidence>
<keyword evidence="5" id="KW-0547">Nucleotide-binding</keyword>
<sequence>MTHLEFRKKWREHMISLGHKEVPNIPLPSYSDPTLLFVNSGMFPLVPYLEGEKHPLGKRLFNIQRAIRPMEFDEIGDNRHTSVFEMIGNWSLGDYTKHDQLINLFKFVVEDLKMDPNRIYTTVFAGDKDAPRDNESIKFLQEIFKKYGIEAEVAPDDYDKICHEKEIDLNKYRIFPFRKSENWWQRGDAIGELGGPDFEIFYDVQIEHDHKKWGFPHPATDSGRFIEIGNSVFMEYKKAEAGWELLKQSNVDFGGGLERMVMVTQGKTDIFSTDLYMPAIQRLEKLSGVKYEPDEANVTDEIKAFRVIVDHMKGAVLMIYDGVLPSNKEQGYVLRRAIRRAIRYARILGVEGTFAKEVSEGLIEVYKTVYSDLESKQVEIINVLEEEERGFVKVIDKAIREMEKIDFENDSAKLGKEAFNFLQTYGLPAELFLEEMKSKFNIDEDIFWTAYKETETEHKNLSRKGAEQRFKGGLADTKDVTVRYHTTAHLLLAALQKVLGNEVHQKGQNITDKRLRYDFNFPRGLTDEEIREVEELVNKEIEAGLTVSYSEENKSDIQKLGAEGSFMERYSDRVKIYKMEDPKTGDVFSFEVCGGPHVENTKDILKSGKFKIEKEQSAGAGVRRIRGVLGLNLLSS</sequence>
<evidence type="ECO:0000256" key="9">
    <source>
        <dbReference type="ARBA" id="ARBA00023146"/>
    </source>
</evidence>
<evidence type="ECO:0000256" key="4">
    <source>
        <dbReference type="ARBA" id="ARBA00022598"/>
    </source>
</evidence>
<keyword evidence="8" id="KW-0648">Protein biosynthesis</keyword>
<dbReference type="GO" id="GO:0005737">
    <property type="term" value="C:cytoplasm"/>
    <property type="evidence" value="ECO:0007669"/>
    <property type="project" value="InterPro"/>
</dbReference>
<dbReference type="GO" id="GO:0005524">
    <property type="term" value="F:ATP binding"/>
    <property type="evidence" value="ECO:0007669"/>
    <property type="project" value="UniProtKB-KW"/>
</dbReference>
<dbReference type="Pfam" id="PF07973">
    <property type="entry name" value="tRNA_SAD"/>
    <property type="match status" value="1"/>
</dbReference>
<dbReference type="Gene3D" id="3.30.54.20">
    <property type="match status" value="1"/>
</dbReference>
<protein>
    <recommendedName>
        <fullName evidence="2">alanine--tRNA ligase</fullName>
        <ecNumber evidence="2">6.1.1.7</ecNumber>
    </recommendedName>
</protein>
<dbReference type="GO" id="GO:0006419">
    <property type="term" value="P:alanyl-tRNA aminoacylation"/>
    <property type="evidence" value="ECO:0007669"/>
    <property type="project" value="InterPro"/>
</dbReference>
<dbReference type="GO" id="GO:0002161">
    <property type="term" value="F:aminoacyl-tRNA deacylase activity"/>
    <property type="evidence" value="ECO:0007669"/>
    <property type="project" value="TreeGrafter"/>
</dbReference>
<dbReference type="GO" id="GO:0000049">
    <property type="term" value="F:tRNA binding"/>
    <property type="evidence" value="ECO:0007669"/>
    <property type="project" value="UniProtKB-KW"/>
</dbReference>
<accession>A0A955L2P8</accession>
<evidence type="ECO:0000256" key="7">
    <source>
        <dbReference type="ARBA" id="ARBA00022884"/>
    </source>
</evidence>
<reference evidence="11" key="1">
    <citation type="submission" date="2020-04" db="EMBL/GenBank/DDBJ databases">
        <authorList>
            <person name="Zhang T."/>
        </authorList>
    </citation>
    <scope>NUCLEOTIDE SEQUENCE</scope>
    <source>
        <strain evidence="11">HKST-UBA10</strain>
    </source>
</reference>
<evidence type="ECO:0000256" key="3">
    <source>
        <dbReference type="ARBA" id="ARBA00022555"/>
    </source>
</evidence>
<keyword evidence="9" id="KW-0030">Aminoacyl-tRNA synthetase</keyword>
<dbReference type="EC" id="6.1.1.7" evidence="2"/>
<dbReference type="InterPro" id="IPR018162">
    <property type="entry name" value="Ala-tRNA-ligase_IIc_anticod-bd"/>
</dbReference>
<evidence type="ECO:0000313" key="12">
    <source>
        <dbReference type="Proteomes" id="UP000782843"/>
    </source>
</evidence>
<evidence type="ECO:0000256" key="2">
    <source>
        <dbReference type="ARBA" id="ARBA00013168"/>
    </source>
</evidence>
<dbReference type="PRINTS" id="PR00980">
    <property type="entry name" value="TRNASYNTHALA"/>
</dbReference>
<feature type="domain" description="Alanyl-transfer RNA synthetases family profile" evidence="10">
    <location>
        <begin position="1"/>
        <end position="636"/>
    </location>
</feature>
<dbReference type="PANTHER" id="PTHR11777:SF9">
    <property type="entry name" value="ALANINE--TRNA LIGASE, CYTOPLASMIC"/>
    <property type="match status" value="1"/>
</dbReference>
<proteinExistence type="inferred from homology"/>
<dbReference type="InterPro" id="IPR018165">
    <property type="entry name" value="Ala-tRNA-synth_IIc_core"/>
</dbReference>
<dbReference type="AlphaFoldDB" id="A0A955L2P8"/>
<dbReference type="InterPro" id="IPR012947">
    <property type="entry name" value="tRNA_SAD"/>
</dbReference>
<gene>
    <name evidence="11" type="ORF">KC660_00065</name>
</gene>
<evidence type="ECO:0000256" key="1">
    <source>
        <dbReference type="ARBA" id="ARBA00008226"/>
    </source>
</evidence>
<keyword evidence="6" id="KW-0067">ATP-binding</keyword>
<dbReference type="PROSITE" id="PS50860">
    <property type="entry name" value="AA_TRNA_LIGASE_II_ALA"/>
    <property type="match status" value="1"/>
</dbReference>
<dbReference type="FunFam" id="3.30.980.10:FF:000004">
    <property type="entry name" value="Alanine--tRNA ligase, cytoplasmic"/>
    <property type="match status" value="1"/>
</dbReference>
<dbReference type="SUPFAM" id="SSF55681">
    <property type="entry name" value="Class II aaRS and biotin synthetases"/>
    <property type="match status" value="1"/>
</dbReference>
<dbReference type="InterPro" id="IPR050058">
    <property type="entry name" value="Ala-tRNA_ligase"/>
</dbReference>
<dbReference type="Gene3D" id="3.30.930.10">
    <property type="entry name" value="Bira Bifunctional Protein, Domain 2"/>
    <property type="match status" value="1"/>
</dbReference>
<dbReference type="GO" id="GO:0004813">
    <property type="term" value="F:alanine-tRNA ligase activity"/>
    <property type="evidence" value="ECO:0007669"/>
    <property type="project" value="UniProtKB-EC"/>
</dbReference>
<dbReference type="InterPro" id="IPR045864">
    <property type="entry name" value="aa-tRNA-synth_II/BPL/LPL"/>
</dbReference>
<organism evidence="11 12">
    <name type="scientific">Candidatus Dojkabacteria bacterium</name>
    <dbReference type="NCBI Taxonomy" id="2099670"/>
    <lineage>
        <taxon>Bacteria</taxon>
        <taxon>Candidatus Dojkabacteria</taxon>
    </lineage>
</organism>
<dbReference type="Gene3D" id="3.30.980.10">
    <property type="entry name" value="Threonyl-trna Synthetase, Chain A, domain 2"/>
    <property type="match status" value="1"/>
</dbReference>
<comment type="similarity">
    <text evidence="1">Belongs to the class-II aminoacyl-tRNA synthetase family.</text>
</comment>
<dbReference type="SMART" id="SM00863">
    <property type="entry name" value="tRNA_SAD"/>
    <property type="match status" value="1"/>
</dbReference>
<keyword evidence="4 11" id="KW-0436">Ligase</keyword>
<keyword evidence="3" id="KW-0820">tRNA-binding</keyword>
<evidence type="ECO:0000313" key="11">
    <source>
        <dbReference type="EMBL" id="MCA9381786.1"/>
    </source>
</evidence>
<dbReference type="InterPro" id="IPR018163">
    <property type="entry name" value="Thr/Ala-tRNA-synth_IIc_edit"/>
</dbReference>
<comment type="caution">
    <text evidence="11">The sequence shown here is derived from an EMBL/GenBank/DDBJ whole genome shotgun (WGS) entry which is preliminary data.</text>
</comment>